<dbReference type="PRINTS" id="PR00476">
    <property type="entry name" value="PHFRCTKINASE"/>
</dbReference>
<comment type="activity regulation">
    <text evidence="14">Allosterically activated by ADP, AMP, or fructose 2,6-bisphosphate, and allosterically inhibited by ATP or citrate.</text>
</comment>
<keyword evidence="4 14" id="KW-0963">Cytoplasm</keyword>
<feature type="binding site" description="in other chain" evidence="14">
    <location>
        <position position="891"/>
    </location>
    <ligand>
        <name>beta-D-fructose 2,6-bisphosphate</name>
        <dbReference type="ChEBI" id="CHEBI:58579"/>
        <note>allosteric activator; ligand shared between dimeric partners</note>
    </ligand>
</feature>
<keyword evidence="7 14" id="KW-0479">Metal-binding</keyword>
<dbReference type="SUPFAM" id="SSF53784">
    <property type="entry name" value="Phosphofructokinase"/>
    <property type="match status" value="3"/>
</dbReference>
<dbReference type="GO" id="GO:0048029">
    <property type="term" value="F:monosaccharide binding"/>
    <property type="evidence" value="ECO:0007669"/>
    <property type="project" value="TreeGrafter"/>
</dbReference>
<comment type="pathway">
    <text evidence="3 14 15">Carbohydrate degradation; glycolysis; D-glyceraldehyde 3-phosphate and glycerone phosphate from D-glucose: step 3/4.</text>
</comment>
<feature type="binding site" evidence="14">
    <location>
        <position position="803"/>
    </location>
    <ligand>
        <name>beta-D-fructose 2,6-bisphosphate</name>
        <dbReference type="ChEBI" id="CHEBI:58579"/>
        <note>allosteric activator; ligand shared between dimeric partners</note>
    </ligand>
</feature>
<evidence type="ECO:0000256" key="7">
    <source>
        <dbReference type="ARBA" id="ARBA00022723"/>
    </source>
</evidence>
<comment type="similarity">
    <text evidence="15">Belongs to the phosphofructokinase type A (PFKA) family. ATP-dependent PFK group I subfamily. Eukaryotic two domain clade "E" sub-subfamily.</text>
</comment>
<evidence type="ECO:0000256" key="5">
    <source>
        <dbReference type="ARBA" id="ARBA00022533"/>
    </source>
</evidence>
<dbReference type="GO" id="GO:0005739">
    <property type="term" value="C:mitochondrion"/>
    <property type="evidence" value="ECO:0007669"/>
    <property type="project" value="TreeGrafter"/>
</dbReference>
<dbReference type="Gene3D" id="3.40.50.460">
    <property type="entry name" value="Phosphofructokinase domain"/>
    <property type="match status" value="2"/>
</dbReference>
<dbReference type="GO" id="GO:0016208">
    <property type="term" value="F:AMP binding"/>
    <property type="evidence" value="ECO:0007669"/>
    <property type="project" value="TreeGrafter"/>
</dbReference>
<evidence type="ECO:0000256" key="8">
    <source>
        <dbReference type="ARBA" id="ARBA00022741"/>
    </source>
</evidence>
<evidence type="ECO:0000256" key="15">
    <source>
        <dbReference type="PIRNR" id="PIRNR000533"/>
    </source>
</evidence>
<evidence type="ECO:0000256" key="16">
    <source>
        <dbReference type="SAM" id="MobiDB-lite"/>
    </source>
</evidence>
<keyword evidence="11 14" id="KW-0460">Magnesium</keyword>
<feature type="compositionally biased region" description="Basic and acidic residues" evidence="16">
    <location>
        <begin position="12"/>
        <end position="26"/>
    </location>
</feature>
<evidence type="ECO:0000313" key="18">
    <source>
        <dbReference type="EMBL" id="TYJ56916.1"/>
    </source>
</evidence>
<dbReference type="FunFam" id="3.40.50.460:FF:000007">
    <property type="entry name" value="ATP-dependent 6-phosphofructokinase"/>
    <property type="match status" value="1"/>
</dbReference>
<organism evidence="18 19">
    <name type="scientific">Cryptococcus floricola</name>
    <dbReference type="NCBI Taxonomy" id="2591691"/>
    <lineage>
        <taxon>Eukaryota</taxon>
        <taxon>Fungi</taxon>
        <taxon>Dikarya</taxon>
        <taxon>Basidiomycota</taxon>
        <taxon>Agaricomycotina</taxon>
        <taxon>Tremellomycetes</taxon>
        <taxon>Tremellales</taxon>
        <taxon>Cryptococcaceae</taxon>
        <taxon>Cryptococcus</taxon>
    </lineage>
</organism>
<feature type="binding site" description="in other chain" evidence="14">
    <location>
        <position position="615"/>
    </location>
    <ligand>
        <name>beta-D-fructose 2,6-bisphosphate</name>
        <dbReference type="ChEBI" id="CHEBI:58579"/>
        <note>allosteric activator; ligand shared between dimeric partners</note>
    </ligand>
</feature>
<dbReference type="GO" id="GO:0005524">
    <property type="term" value="F:ATP binding"/>
    <property type="evidence" value="ECO:0007669"/>
    <property type="project" value="UniProtKB-KW"/>
</dbReference>
<comment type="caution">
    <text evidence="14">Lacks conserved residue(s) required for the propagation of feature annotation.</text>
</comment>
<dbReference type="InterPro" id="IPR022953">
    <property type="entry name" value="ATP_PFK"/>
</dbReference>
<evidence type="ECO:0000256" key="2">
    <source>
        <dbReference type="ARBA" id="ARBA00004496"/>
    </source>
</evidence>
<dbReference type="FunFam" id="3.40.50.460:FF:000008">
    <property type="entry name" value="ATP-dependent 6-phosphofructokinase"/>
    <property type="match status" value="1"/>
</dbReference>
<dbReference type="Pfam" id="PF00365">
    <property type="entry name" value="PFK"/>
    <property type="match status" value="3"/>
</dbReference>
<evidence type="ECO:0000256" key="14">
    <source>
        <dbReference type="HAMAP-Rule" id="MF_03184"/>
    </source>
</evidence>
<sequence length="918" mass="98951">MSSESPSPELKPQVKDLEGVPERVDDSSAPSPEPPKKPVRQKKIAVLTSGGDSAGMNAAGKSLNSFRAVVRQAIARGCQAFIIREGWEGLVRGNTSDPTPAPTAPQTPTLASTKRSVSFTSLPPSQQIDKLSSGLEQRAQSNGVAVTDPEDVCPLENTHLSFGYGQLLRDGAGEGDIEELAAHGAQGLAIADAKDEQGRSLKGKYIVRVGWDDVRGWQGEGGTLIGSSRCPSFRTREGRLQAAENLISFGIDCLAVCGGDGSLTGADKLRGEWPSLVEELYTDGRINDDQREAYQHLNIVGLVGSIDNDMAMTDLTIGALTALHRICESIDSISSTASSHSRAFVIEVMGRHCGWLALLAGLATGADFIFIPEDPPKTDDWESEMCHVLEAHRKVGKRKSIVIVAEGALDKNLQPVKPDYVKKILVERLGLDTRVTTLGHTQRGGKPCAYDRILPTLQGVEAVQTLLDATPETPSYMIGTQENKITKIPLLEAVAQTQEVAAAIENRDFAKAMSFRDSEFQDMLKAFAISSTLDVSQAAPQAKRLRIGIIHVGAPAGGMNAATRQAVRFCHNRGHTPVAIYNGFEGLLDDNVSELSWLRVDSWTTRGGSELGTNRSLPSIDIGSVAAGFQRHQLDALLLIGGFEAFNSVVQLEQNRANYPAFQIPIIHLPATLSNNVPLTDFSLGSDTSLNALVEASDAIKQSASASRNRVFVVETQGGMSGYIAAMGALAVGAVLVYTPEDGVSLKLLQQDVEFLKKRYNLDEKGKSEGRLVIKSEKASSVYTTEVLTKIFREEGKDLFDARSAALGHTLQGGVPSPLDRTRAARLALKCMQFLEEHAVPNAQSTAHHKARSAGKPVYSKETATMIAIRGSKVVYATMDEVLKVTDMKLRKGTDEWWAYVKQLAETMGGRTGLMARD</sequence>
<keyword evidence="12 14" id="KW-0324">Glycolysis</keyword>
<dbReference type="EMBL" id="NIDF01000018">
    <property type="protein sequence ID" value="TYJ56916.1"/>
    <property type="molecule type" value="Genomic_DNA"/>
</dbReference>
<proteinExistence type="inferred from homology"/>
<evidence type="ECO:0000313" key="19">
    <source>
        <dbReference type="Proteomes" id="UP000322245"/>
    </source>
</evidence>
<feature type="binding site" description="in other chain" evidence="14">
    <location>
        <begin position="349"/>
        <end position="351"/>
    </location>
    <ligand>
        <name>substrate</name>
        <note>ligand shared between dimeric partners</note>
    </ligand>
</feature>
<feature type="binding site" description="in other chain" evidence="14">
    <location>
        <begin position="717"/>
        <end position="719"/>
    </location>
    <ligand>
        <name>beta-D-fructose 2,6-bisphosphate</name>
        <dbReference type="ChEBI" id="CHEBI:58579"/>
        <note>allosteric activator; ligand shared between dimeric partners</note>
    </ligand>
</feature>
<feature type="binding site" description="in other chain" evidence="14">
    <location>
        <position position="777"/>
    </location>
    <ligand>
        <name>beta-D-fructose 2,6-bisphosphate</name>
        <dbReference type="ChEBI" id="CHEBI:58579"/>
        <note>allosteric activator; ligand shared between dimeric partners</note>
    </ligand>
</feature>
<feature type="domain" description="Phosphofructokinase" evidence="17">
    <location>
        <begin position="43"/>
        <end position="96"/>
    </location>
</feature>
<evidence type="ECO:0000256" key="12">
    <source>
        <dbReference type="ARBA" id="ARBA00023152"/>
    </source>
</evidence>
<comment type="similarity">
    <text evidence="14">Belongs to the phosphofructokinase type A (PFKA) family. ATP-dependent PFK group I subfamily. Eukaryotic two domain clade 'E' sub-subfamily.</text>
</comment>
<comment type="caution">
    <text evidence="18">The sequence shown here is derived from an EMBL/GenBank/DDBJ whole genome shotgun (WGS) entry which is preliminary data.</text>
</comment>
<dbReference type="NCBIfam" id="TIGR02478">
    <property type="entry name" value="6PF1K_euk"/>
    <property type="match status" value="1"/>
</dbReference>
<evidence type="ECO:0000256" key="6">
    <source>
        <dbReference type="ARBA" id="ARBA00022679"/>
    </source>
</evidence>
<dbReference type="GO" id="GO:0070095">
    <property type="term" value="F:fructose-6-phosphate binding"/>
    <property type="evidence" value="ECO:0007669"/>
    <property type="project" value="TreeGrafter"/>
</dbReference>
<evidence type="ECO:0000256" key="4">
    <source>
        <dbReference type="ARBA" id="ARBA00022490"/>
    </source>
</evidence>
<dbReference type="HAMAP" id="MF_03184">
    <property type="entry name" value="Phosphofructokinase_I_E"/>
    <property type="match status" value="1"/>
</dbReference>
<evidence type="ECO:0000256" key="3">
    <source>
        <dbReference type="ARBA" id="ARBA00004679"/>
    </source>
</evidence>
<dbReference type="PIRSF" id="PIRSF000533">
    <property type="entry name" value="ATP_PFK_euk"/>
    <property type="match status" value="1"/>
</dbReference>
<keyword evidence="6 14" id="KW-0808">Transferase</keyword>
<dbReference type="GO" id="GO:0006002">
    <property type="term" value="P:fructose 6-phosphate metabolic process"/>
    <property type="evidence" value="ECO:0007669"/>
    <property type="project" value="InterPro"/>
</dbReference>
<dbReference type="AlphaFoldDB" id="A0A5D3B3U1"/>
<comment type="subcellular location">
    <subcellularLocation>
        <location evidence="2 14">Cytoplasm</location>
    </subcellularLocation>
</comment>
<dbReference type="UniPathway" id="UPA00109">
    <property type="reaction ID" value="UER00182"/>
</dbReference>
<reference evidence="18 19" key="1">
    <citation type="submission" date="2017-05" db="EMBL/GenBank/DDBJ databases">
        <title>The Genome Sequence of Tsuchiyaea wingfieldii DSM 27421.</title>
        <authorList>
            <person name="Cuomo C."/>
            <person name="Passer A."/>
            <person name="Billmyre B."/>
            <person name="Heitman J."/>
        </authorList>
    </citation>
    <scope>NUCLEOTIDE SEQUENCE [LARGE SCALE GENOMIC DNA]</scope>
    <source>
        <strain evidence="18 19">DSM 27421</strain>
    </source>
</reference>
<protein>
    <recommendedName>
        <fullName evidence="14">ATP-dependent 6-phosphofructokinase</fullName>
        <shortName evidence="14">ATP-PFK</shortName>
        <shortName evidence="14">Phosphofructokinase</shortName>
        <ecNumber evidence="14">2.7.1.11</ecNumber>
    </recommendedName>
    <alternativeName>
        <fullName evidence="14">Phosphohexokinase</fullName>
    </alternativeName>
</protein>
<dbReference type="GO" id="GO:0042802">
    <property type="term" value="F:identical protein binding"/>
    <property type="evidence" value="ECO:0007669"/>
    <property type="project" value="TreeGrafter"/>
</dbReference>
<feature type="binding site" description="in other chain" evidence="14">
    <location>
        <begin position="672"/>
        <end position="676"/>
    </location>
    <ligand>
        <name>beta-D-fructose 2,6-bisphosphate</name>
        <dbReference type="ChEBI" id="CHEBI:58579"/>
        <note>allosteric activator; ligand shared between dimeric partners</note>
    </ligand>
</feature>
<feature type="active site" description="Proton acceptor" evidence="14">
    <location>
        <position position="307"/>
    </location>
</feature>
<feature type="binding site" evidence="14">
    <location>
        <begin position="229"/>
        <end position="230"/>
    </location>
    <ligand>
        <name>ATP</name>
        <dbReference type="ChEBI" id="CHEBI:30616"/>
    </ligand>
</feature>
<dbReference type="InterPro" id="IPR009161">
    <property type="entry name" value="6-Pfructokinase_euk"/>
</dbReference>
<evidence type="ECO:0000256" key="11">
    <source>
        <dbReference type="ARBA" id="ARBA00022842"/>
    </source>
</evidence>
<dbReference type="Proteomes" id="UP000322245">
    <property type="component" value="Unassembled WGS sequence"/>
</dbReference>
<feature type="region of interest" description="C-terminal regulatory PFK domain 2" evidence="14">
    <location>
        <begin position="546"/>
        <end position="918"/>
    </location>
</feature>
<comment type="cofactor">
    <cofactor evidence="1 14">
        <name>Mg(2+)</name>
        <dbReference type="ChEBI" id="CHEBI:18420"/>
    </cofactor>
</comment>
<keyword evidence="19" id="KW-1185">Reference proteome</keyword>
<evidence type="ECO:0000256" key="13">
    <source>
        <dbReference type="ARBA" id="ARBA00048070"/>
    </source>
</evidence>
<dbReference type="InterPro" id="IPR035966">
    <property type="entry name" value="PKF_sf"/>
</dbReference>
<gene>
    <name evidence="18" type="ORF">B9479_002361</name>
</gene>
<feature type="compositionally biased region" description="Polar residues" evidence="16">
    <location>
        <begin position="114"/>
        <end position="127"/>
    </location>
</feature>
<feature type="binding site" evidence="14">
    <location>
        <begin position="259"/>
        <end position="262"/>
    </location>
    <ligand>
        <name>ATP</name>
        <dbReference type="ChEBI" id="CHEBI:30616"/>
    </ligand>
</feature>
<feature type="region of interest" description="N-terminal catalytic PFK domain 1" evidence="14">
    <location>
        <begin position="1"/>
        <end position="532"/>
    </location>
</feature>
<feature type="domain" description="Phosphofructokinase" evidence="17">
    <location>
        <begin position="183"/>
        <end position="465"/>
    </location>
</feature>
<accession>A0A5D3B3U1</accession>
<feature type="domain" description="Phosphofructokinase" evidence="17">
    <location>
        <begin position="546"/>
        <end position="835"/>
    </location>
</feature>
<feature type="binding site" evidence="14">
    <location>
        <position position="710"/>
    </location>
    <ligand>
        <name>beta-D-fructose 2,6-bisphosphate</name>
        <dbReference type="ChEBI" id="CHEBI:58579"/>
        <note>allosteric activator; ligand shared between dimeric partners</note>
    </ligand>
</feature>
<dbReference type="Gene3D" id="3.40.50.450">
    <property type="match status" value="3"/>
</dbReference>
<comment type="catalytic activity">
    <reaction evidence="13 14 15">
        <text>beta-D-fructose 6-phosphate + ATP = beta-D-fructose 1,6-bisphosphate + ADP + H(+)</text>
        <dbReference type="Rhea" id="RHEA:16109"/>
        <dbReference type="ChEBI" id="CHEBI:15378"/>
        <dbReference type="ChEBI" id="CHEBI:30616"/>
        <dbReference type="ChEBI" id="CHEBI:32966"/>
        <dbReference type="ChEBI" id="CHEBI:57634"/>
        <dbReference type="ChEBI" id="CHEBI:456216"/>
        <dbReference type="EC" id="2.7.1.11"/>
    </reaction>
</comment>
<dbReference type="GO" id="GO:0046872">
    <property type="term" value="F:metal ion binding"/>
    <property type="evidence" value="ECO:0007669"/>
    <property type="project" value="UniProtKB-KW"/>
</dbReference>
<dbReference type="PANTHER" id="PTHR13697">
    <property type="entry name" value="PHOSPHOFRUCTOKINASE"/>
    <property type="match status" value="1"/>
</dbReference>
<dbReference type="GO" id="GO:0030388">
    <property type="term" value="P:fructose 1,6-bisphosphate metabolic process"/>
    <property type="evidence" value="ECO:0007669"/>
    <property type="project" value="TreeGrafter"/>
</dbReference>
<dbReference type="GO" id="GO:0005945">
    <property type="term" value="C:6-phosphofructokinase complex"/>
    <property type="evidence" value="ECO:0007669"/>
    <property type="project" value="TreeGrafter"/>
</dbReference>
<keyword evidence="8 14" id="KW-0547">Nucleotide-binding</keyword>
<feature type="binding site" evidence="14">
    <location>
        <position position="434"/>
    </location>
    <ligand>
        <name>substrate</name>
        <note>ligand shared between dimeric partners</note>
    </ligand>
</feature>
<feature type="binding site" description="in other chain" evidence="14">
    <location>
        <begin position="440"/>
        <end position="443"/>
    </location>
    <ligand>
        <name>substrate</name>
        <note>ligand shared between dimeric partners</note>
    </ligand>
</feature>
<feature type="binding site" description="in other chain" evidence="14">
    <location>
        <position position="406"/>
    </location>
    <ligand>
        <name>substrate</name>
        <note>ligand shared between dimeric partners</note>
    </ligand>
</feature>
<feature type="binding site" evidence="14">
    <location>
        <position position="260"/>
    </location>
    <ligand>
        <name>Mg(2+)</name>
        <dbReference type="ChEBI" id="CHEBI:18420"/>
        <note>catalytic</note>
    </ligand>
</feature>
<comment type="function">
    <text evidence="14">Catalyzes the phosphorylation of D-fructose 6-phosphate to fructose 1,6-bisphosphate by ATP, the first committing step of glycolysis.</text>
</comment>
<dbReference type="InterPro" id="IPR000023">
    <property type="entry name" value="Phosphofructokinase_dom"/>
</dbReference>
<evidence type="ECO:0000259" key="17">
    <source>
        <dbReference type="Pfam" id="PF00365"/>
    </source>
</evidence>
<dbReference type="PANTHER" id="PTHR13697:SF4">
    <property type="entry name" value="ATP-DEPENDENT 6-PHOSPHOFRUCTOKINASE"/>
    <property type="match status" value="1"/>
</dbReference>
<evidence type="ECO:0000256" key="1">
    <source>
        <dbReference type="ARBA" id="ARBA00001946"/>
    </source>
</evidence>
<feature type="binding site" evidence="14">
    <location>
        <position position="342"/>
    </location>
    <ligand>
        <name>substrate</name>
        <note>ligand shared between dimeric partners</note>
    </ligand>
</feature>
<keyword evidence="5 14" id="KW-0021">Allosteric enzyme</keyword>
<feature type="region of interest" description="Disordered" evidence="16">
    <location>
        <begin position="93"/>
        <end position="127"/>
    </location>
</feature>
<evidence type="ECO:0000256" key="9">
    <source>
        <dbReference type="ARBA" id="ARBA00022777"/>
    </source>
</evidence>
<dbReference type="GO" id="GO:0061621">
    <property type="term" value="P:canonical glycolysis"/>
    <property type="evidence" value="ECO:0007669"/>
    <property type="project" value="TreeGrafter"/>
</dbReference>
<dbReference type="EC" id="2.7.1.11" evidence="14"/>
<keyword evidence="9 14" id="KW-0418">Kinase</keyword>
<dbReference type="PROSITE" id="PS00433">
    <property type="entry name" value="PHOSPHOFRUCTOKINASE"/>
    <property type="match status" value="2"/>
</dbReference>
<feature type="binding site" description="in other chain" evidence="14">
    <location>
        <begin position="305"/>
        <end position="307"/>
    </location>
    <ligand>
        <name>substrate</name>
        <note>ligand shared between dimeric partners</note>
    </ligand>
</feature>
<feature type="binding site" evidence="14">
    <location>
        <position position="51"/>
    </location>
    <ligand>
        <name>ATP</name>
        <dbReference type="ChEBI" id="CHEBI:30616"/>
    </ligand>
</feature>
<evidence type="ECO:0000256" key="10">
    <source>
        <dbReference type="ARBA" id="ARBA00022840"/>
    </source>
</evidence>
<dbReference type="GO" id="GO:0003872">
    <property type="term" value="F:6-phosphofructokinase activity"/>
    <property type="evidence" value="ECO:0007669"/>
    <property type="project" value="UniProtKB-UniRule"/>
</dbReference>
<keyword evidence="10 14" id="KW-0067">ATP-binding</keyword>
<feature type="region of interest" description="Disordered" evidence="16">
    <location>
        <begin position="1"/>
        <end position="42"/>
    </location>
</feature>
<name>A0A5D3B3U1_9TREE</name>
<comment type="subunit">
    <text evidence="14">Homotetramer.</text>
</comment>
<dbReference type="InterPro" id="IPR015912">
    <property type="entry name" value="Phosphofructokinase_CS"/>
</dbReference>